<dbReference type="Proteomes" id="UP000468668">
    <property type="component" value="Unassembled WGS sequence"/>
</dbReference>
<dbReference type="RefSeq" id="WP_158049778.1">
    <property type="nucleotide sequence ID" value="NZ_DAWAFB010000011.1"/>
</dbReference>
<evidence type="ECO:0000256" key="2">
    <source>
        <dbReference type="ARBA" id="ARBA00005712"/>
    </source>
</evidence>
<keyword evidence="8" id="KW-1003">Cell membrane</keyword>
<evidence type="ECO:0000313" key="11">
    <source>
        <dbReference type="Proteomes" id="UP000468668"/>
    </source>
</evidence>
<dbReference type="EMBL" id="WAJR01000015">
    <property type="protein sequence ID" value="KAB1640262.1"/>
    <property type="molecule type" value="Genomic_DNA"/>
</dbReference>
<evidence type="ECO:0000259" key="9">
    <source>
        <dbReference type="Pfam" id="PF02823"/>
    </source>
</evidence>
<dbReference type="GO" id="GO:0012505">
    <property type="term" value="C:endomembrane system"/>
    <property type="evidence" value="ECO:0007669"/>
    <property type="project" value="UniProtKB-SubCell"/>
</dbReference>
<evidence type="ECO:0000256" key="7">
    <source>
        <dbReference type="ARBA" id="ARBA00023310"/>
    </source>
</evidence>
<protein>
    <recommendedName>
        <fullName evidence="8">ATP synthase epsilon chain</fullName>
    </recommendedName>
    <alternativeName>
        <fullName evidence="8">ATP synthase F1 sector epsilon subunit</fullName>
    </alternativeName>
    <alternativeName>
        <fullName evidence="8">F-ATPase epsilon subunit</fullName>
    </alternativeName>
</protein>
<name>A0A6N6NR67_9ACTN</name>
<organism evidence="10 11">
    <name type="scientific">Ellagibacter isourolithinifaciens</name>
    <dbReference type="NCBI Taxonomy" id="2137581"/>
    <lineage>
        <taxon>Bacteria</taxon>
        <taxon>Bacillati</taxon>
        <taxon>Actinomycetota</taxon>
        <taxon>Coriobacteriia</taxon>
        <taxon>Eggerthellales</taxon>
        <taxon>Eggerthellaceae</taxon>
        <taxon>Ellagibacter</taxon>
    </lineage>
</organism>
<comment type="function">
    <text evidence="8">Produces ATP from ADP in the presence of a proton gradient across the membrane.</text>
</comment>
<sequence length="143" mass="15745">MPKFRCTVAIPTRELFHGEIEYAQIPGSEGDLGVMAGHEMFVCTNRPGVLTLTLDEAGKDKRYFVTYGGFAQVLDNNLSVLARMGKDVDSIDVEELTAKAAKLREAIAQLEGKGDDQSTALLETHRTKLEWYDLQLKAVGAVK</sequence>
<evidence type="ECO:0000256" key="1">
    <source>
        <dbReference type="ARBA" id="ARBA00004184"/>
    </source>
</evidence>
<evidence type="ECO:0000256" key="5">
    <source>
        <dbReference type="ARBA" id="ARBA00023136"/>
    </source>
</evidence>
<comment type="subunit">
    <text evidence="8">F-type ATPases have 2 components, CF(1) - the catalytic core - and CF(0) - the membrane proton channel. CF(1) has five subunits: alpha(3), beta(3), gamma(1), delta(1), epsilon(1). CF(0) has three main subunits: a, b and c.</text>
</comment>
<dbReference type="InterPro" id="IPR036771">
    <property type="entry name" value="ATPsynth_dsu/esu_N"/>
</dbReference>
<dbReference type="GO" id="GO:0046933">
    <property type="term" value="F:proton-transporting ATP synthase activity, rotational mechanism"/>
    <property type="evidence" value="ECO:0007669"/>
    <property type="project" value="UniProtKB-UniRule"/>
</dbReference>
<dbReference type="InterPro" id="IPR020546">
    <property type="entry name" value="ATP_synth_F1_dsu/esu_N"/>
</dbReference>
<keyword evidence="7 8" id="KW-0066">ATP synthesis</keyword>
<evidence type="ECO:0000256" key="6">
    <source>
        <dbReference type="ARBA" id="ARBA00023196"/>
    </source>
</evidence>
<keyword evidence="3 8" id="KW-0813">Transport</keyword>
<comment type="similarity">
    <text evidence="2 8">Belongs to the ATPase epsilon chain family.</text>
</comment>
<evidence type="ECO:0000313" key="10">
    <source>
        <dbReference type="EMBL" id="KAB1640262.1"/>
    </source>
</evidence>
<dbReference type="Gene3D" id="2.60.15.10">
    <property type="entry name" value="F0F1 ATP synthase delta/epsilon subunit, N-terminal"/>
    <property type="match status" value="1"/>
</dbReference>
<comment type="subcellular location">
    <subcellularLocation>
        <location evidence="8">Cell membrane</location>
        <topology evidence="8">Peripheral membrane protein</topology>
    </subcellularLocation>
    <subcellularLocation>
        <location evidence="1">Endomembrane system</location>
        <topology evidence="1">Peripheral membrane protein</topology>
    </subcellularLocation>
</comment>
<dbReference type="AlphaFoldDB" id="A0A6N6NR67"/>
<proteinExistence type="inferred from homology"/>
<dbReference type="GO" id="GO:0045259">
    <property type="term" value="C:proton-transporting ATP synthase complex"/>
    <property type="evidence" value="ECO:0007669"/>
    <property type="project" value="UniProtKB-KW"/>
</dbReference>
<evidence type="ECO:0000256" key="3">
    <source>
        <dbReference type="ARBA" id="ARBA00022448"/>
    </source>
</evidence>
<keyword evidence="5 8" id="KW-0472">Membrane</keyword>
<keyword evidence="8" id="KW-0375">Hydrogen ion transport</keyword>
<dbReference type="CDD" id="cd12152">
    <property type="entry name" value="F1-ATPase_delta"/>
    <property type="match status" value="1"/>
</dbReference>
<evidence type="ECO:0000256" key="8">
    <source>
        <dbReference type="HAMAP-Rule" id="MF_00530"/>
    </source>
</evidence>
<keyword evidence="11" id="KW-1185">Reference proteome</keyword>
<dbReference type="GO" id="GO:0005524">
    <property type="term" value="F:ATP binding"/>
    <property type="evidence" value="ECO:0007669"/>
    <property type="project" value="UniProtKB-UniRule"/>
</dbReference>
<dbReference type="SUPFAM" id="SSF51344">
    <property type="entry name" value="Epsilon subunit of F1F0-ATP synthase N-terminal domain"/>
    <property type="match status" value="1"/>
</dbReference>
<reference evidence="10 11" key="1">
    <citation type="submission" date="2019-09" db="EMBL/GenBank/DDBJ databases">
        <title>Whole genome shotgun sequencing (WGS) of Ellagibacter isourolithinifaciens DSM 104140(T) and Adlercreutzia muris DSM 29508(T).</title>
        <authorList>
            <person name="Stoll D.A."/>
            <person name="Danylec N."/>
            <person name="Huch M."/>
        </authorList>
    </citation>
    <scope>NUCLEOTIDE SEQUENCE [LARGE SCALE GENOMIC DNA]</scope>
    <source>
        <strain evidence="10 11">DSM 104140</strain>
    </source>
</reference>
<gene>
    <name evidence="8" type="primary">atpC</name>
    <name evidence="10" type="ORF">F8C90_06835</name>
</gene>
<dbReference type="InterPro" id="IPR001469">
    <property type="entry name" value="ATP_synth_F1_dsu/esu"/>
</dbReference>
<evidence type="ECO:0000256" key="4">
    <source>
        <dbReference type="ARBA" id="ARBA00023065"/>
    </source>
</evidence>
<keyword evidence="4 8" id="KW-0406">Ion transport</keyword>
<dbReference type="HAMAP" id="MF_00530">
    <property type="entry name" value="ATP_synth_epsil_bac"/>
    <property type="match status" value="1"/>
</dbReference>
<keyword evidence="6 8" id="KW-0139">CF(1)</keyword>
<dbReference type="OrthoDB" id="9791445at2"/>
<dbReference type="Pfam" id="PF02823">
    <property type="entry name" value="ATP-synt_DE_N"/>
    <property type="match status" value="1"/>
</dbReference>
<dbReference type="GeneID" id="98658121"/>
<feature type="domain" description="ATP synthase F1 complex delta/epsilon subunit N-terminal" evidence="9">
    <location>
        <begin position="4"/>
        <end position="83"/>
    </location>
</feature>
<accession>A0A6N6NR67</accession>
<dbReference type="GO" id="GO:0005886">
    <property type="term" value="C:plasma membrane"/>
    <property type="evidence" value="ECO:0007669"/>
    <property type="project" value="UniProtKB-SubCell"/>
</dbReference>
<dbReference type="PANTHER" id="PTHR13822">
    <property type="entry name" value="ATP SYNTHASE DELTA/EPSILON CHAIN"/>
    <property type="match status" value="1"/>
</dbReference>
<comment type="caution">
    <text evidence="10">The sequence shown here is derived from an EMBL/GenBank/DDBJ whole genome shotgun (WGS) entry which is preliminary data.</text>
</comment>
<dbReference type="PANTHER" id="PTHR13822:SF10">
    <property type="entry name" value="ATP SYNTHASE EPSILON CHAIN, CHLOROPLASTIC"/>
    <property type="match status" value="1"/>
</dbReference>